<evidence type="ECO:0000313" key="1">
    <source>
        <dbReference type="EMBL" id="MBB6343781.1"/>
    </source>
</evidence>
<protein>
    <submittedName>
        <fullName evidence="1">Uncharacterized protein</fullName>
    </submittedName>
</protein>
<accession>A0A7X0BYE9</accession>
<dbReference type="AlphaFoldDB" id="A0A7X0BYE9"/>
<proteinExistence type="predicted"/>
<keyword evidence="2" id="KW-1185">Reference proteome</keyword>
<gene>
    <name evidence="1" type="ORF">FHU36_000290</name>
</gene>
<evidence type="ECO:0000313" key="2">
    <source>
        <dbReference type="Proteomes" id="UP000583800"/>
    </source>
</evidence>
<dbReference type="RefSeq" id="WP_185082005.1">
    <property type="nucleotide sequence ID" value="NZ_JACHJB010000001.1"/>
</dbReference>
<organism evidence="1 2">
    <name type="scientific">Nonomuraea muscovyensis</name>
    <dbReference type="NCBI Taxonomy" id="1124761"/>
    <lineage>
        <taxon>Bacteria</taxon>
        <taxon>Bacillati</taxon>
        <taxon>Actinomycetota</taxon>
        <taxon>Actinomycetes</taxon>
        <taxon>Streptosporangiales</taxon>
        <taxon>Streptosporangiaceae</taxon>
        <taxon>Nonomuraea</taxon>
    </lineage>
</organism>
<name>A0A7X0BYE9_9ACTN</name>
<dbReference type="EMBL" id="JACHJB010000001">
    <property type="protein sequence ID" value="MBB6343781.1"/>
    <property type="molecule type" value="Genomic_DNA"/>
</dbReference>
<comment type="caution">
    <text evidence="1">The sequence shown here is derived from an EMBL/GenBank/DDBJ whole genome shotgun (WGS) entry which is preliminary data.</text>
</comment>
<sequence length="60" mass="6496">MTDLSDKYLEHFDEAERFLAEADGQSAEAGRECLAAAGVHAALALAVAVDRLTYAIRERS</sequence>
<dbReference type="Proteomes" id="UP000583800">
    <property type="component" value="Unassembled WGS sequence"/>
</dbReference>
<reference evidence="1 2" key="1">
    <citation type="submission" date="2020-08" db="EMBL/GenBank/DDBJ databases">
        <title>Sequencing the genomes of 1000 actinobacteria strains.</title>
        <authorList>
            <person name="Klenk H.-P."/>
        </authorList>
    </citation>
    <scope>NUCLEOTIDE SEQUENCE [LARGE SCALE GENOMIC DNA]</scope>
    <source>
        <strain evidence="1 2">DSM 45913</strain>
    </source>
</reference>